<dbReference type="OrthoDB" id="2789670at2759"/>
<dbReference type="AlphaFoldDB" id="A0A834T1T6"/>
<accession>A0A834T1T6</accession>
<keyword evidence="6" id="KW-0408">Iron</keyword>
<dbReference type="InterPro" id="IPR036396">
    <property type="entry name" value="Cyt_P450_sf"/>
</dbReference>
<evidence type="ECO:0000256" key="6">
    <source>
        <dbReference type="ARBA" id="ARBA00023004"/>
    </source>
</evidence>
<organism evidence="8 9">
    <name type="scientific">Senna tora</name>
    <dbReference type="NCBI Taxonomy" id="362788"/>
    <lineage>
        <taxon>Eukaryota</taxon>
        <taxon>Viridiplantae</taxon>
        <taxon>Streptophyta</taxon>
        <taxon>Embryophyta</taxon>
        <taxon>Tracheophyta</taxon>
        <taxon>Spermatophyta</taxon>
        <taxon>Magnoliopsida</taxon>
        <taxon>eudicotyledons</taxon>
        <taxon>Gunneridae</taxon>
        <taxon>Pentapetalae</taxon>
        <taxon>rosids</taxon>
        <taxon>fabids</taxon>
        <taxon>Fabales</taxon>
        <taxon>Fabaceae</taxon>
        <taxon>Caesalpinioideae</taxon>
        <taxon>Cassia clade</taxon>
        <taxon>Senna</taxon>
    </lineage>
</organism>
<dbReference type="SUPFAM" id="SSF48264">
    <property type="entry name" value="Cytochrome P450"/>
    <property type="match status" value="1"/>
</dbReference>
<dbReference type="PANTHER" id="PTHR47944:SF4">
    <property type="entry name" value="OS09G0441700 PROTEIN"/>
    <property type="match status" value="1"/>
</dbReference>
<reference evidence="8" key="1">
    <citation type="submission" date="2020-09" db="EMBL/GenBank/DDBJ databases">
        <title>Genome-Enabled Discovery of Anthraquinone Biosynthesis in Senna tora.</title>
        <authorList>
            <person name="Kang S.-H."/>
            <person name="Pandey R.P."/>
            <person name="Lee C.-M."/>
            <person name="Sim J.-S."/>
            <person name="Jeong J.-T."/>
            <person name="Choi B.-S."/>
            <person name="Jung M."/>
            <person name="Ginzburg D."/>
            <person name="Zhao K."/>
            <person name="Won S.Y."/>
            <person name="Oh T.-J."/>
            <person name="Yu Y."/>
            <person name="Kim N.-H."/>
            <person name="Lee O.R."/>
            <person name="Lee T.-H."/>
            <person name="Bashyal P."/>
            <person name="Kim T.-S."/>
            <person name="Lee W.-H."/>
            <person name="Kawkins C."/>
            <person name="Kim C.-K."/>
            <person name="Kim J.S."/>
            <person name="Ahn B.O."/>
            <person name="Rhee S.Y."/>
            <person name="Sohng J.K."/>
        </authorList>
    </citation>
    <scope>NUCLEOTIDE SEQUENCE</scope>
    <source>
        <tissue evidence="8">Leaf</tissue>
    </source>
</reference>
<comment type="caution">
    <text evidence="8">The sequence shown here is derived from an EMBL/GenBank/DDBJ whole genome shotgun (WGS) entry which is preliminary data.</text>
</comment>
<comment type="similarity">
    <text evidence="2">Belongs to the cytochrome P450 family.</text>
</comment>
<protein>
    <submittedName>
        <fullName evidence="8">Cytochrome P450 71A1-like</fullName>
    </submittedName>
</protein>
<dbReference type="GO" id="GO:0016705">
    <property type="term" value="F:oxidoreductase activity, acting on paired donors, with incorporation or reduction of molecular oxygen"/>
    <property type="evidence" value="ECO:0007669"/>
    <property type="project" value="InterPro"/>
</dbReference>
<proteinExistence type="inferred from homology"/>
<name>A0A834T1T6_9FABA</name>
<dbReference type="Proteomes" id="UP000634136">
    <property type="component" value="Unassembled WGS sequence"/>
</dbReference>
<evidence type="ECO:0000256" key="5">
    <source>
        <dbReference type="ARBA" id="ARBA00023002"/>
    </source>
</evidence>
<evidence type="ECO:0000256" key="3">
    <source>
        <dbReference type="ARBA" id="ARBA00022617"/>
    </source>
</evidence>
<dbReference type="InterPro" id="IPR001128">
    <property type="entry name" value="Cyt_P450"/>
</dbReference>
<dbReference type="Pfam" id="PF00067">
    <property type="entry name" value="p450"/>
    <property type="match status" value="1"/>
</dbReference>
<dbReference type="PANTHER" id="PTHR47944">
    <property type="entry name" value="CYTOCHROME P450 98A9"/>
    <property type="match status" value="1"/>
</dbReference>
<evidence type="ECO:0000256" key="2">
    <source>
        <dbReference type="ARBA" id="ARBA00010617"/>
    </source>
</evidence>
<dbReference type="Gene3D" id="1.10.630.10">
    <property type="entry name" value="Cytochrome P450"/>
    <property type="match status" value="1"/>
</dbReference>
<evidence type="ECO:0000256" key="7">
    <source>
        <dbReference type="ARBA" id="ARBA00023033"/>
    </source>
</evidence>
<keyword evidence="4" id="KW-0479">Metal-binding</keyword>
<evidence type="ECO:0000256" key="4">
    <source>
        <dbReference type="ARBA" id="ARBA00022723"/>
    </source>
</evidence>
<evidence type="ECO:0000313" key="8">
    <source>
        <dbReference type="EMBL" id="KAF7814030.1"/>
    </source>
</evidence>
<evidence type="ECO:0000313" key="9">
    <source>
        <dbReference type="Proteomes" id="UP000634136"/>
    </source>
</evidence>
<gene>
    <name evidence="8" type="ORF">G2W53_027999</name>
</gene>
<dbReference type="GO" id="GO:0020037">
    <property type="term" value="F:heme binding"/>
    <property type="evidence" value="ECO:0007669"/>
    <property type="project" value="InterPro"/>
</dbReference>
<sequence>MVDELLLLNGVLNIGDFIPWLNFVDVQGYIKRMKALSKKLDKLMEHEERRKKNENYVANDMVDMLLHLSQDPTLEVKIQRDGVKAFILESIAAGTDTASVTLEWAMCELLKKPEIFKKAREELDRIAEDPTLEVKLERDGVKAFTLSHFLVQAKEFQQDMGNLEQMLNIHGQ</sequence>
<keyword evidence="7" id="KW-0503">Monooxygenase</keyword>
<dbReference type="GO" id="GO:0005506">
    <property type="term" value="F:iron ion binding"/>
    <property type="evidence" value="ECO:0007669"/>
    <property type="project" value="InterPro"/>
</dbReference>
<evidence type="ECO:0000256" key="1">
    <source>
        <dbReference type="ARBA" id="ARBA00001971"/>
    </source>
</evidence>
<keyword evidence="9" id="KW-1185">Reference proteome</keyword>
<dbReference type="EMBL" id="JAAIUW010000009">
    <property type="protein sequence ID" value="KAF7814030.1"/>
    <property type="molecule type" value="Genomic_DNA"/>
</dbReference>
<dbReference type="GO" id="GO:0004497">
    <property type="term" value="F:monooxygenase activity"/>
    <property type="evidence" value="ECO:0007669"/>
    <property type="project" value="UniProtKB-KW"/>
</dbReference>
<keyword evidence="5" id="KW-0560">Oxidoreductase</keyword>
<comment type="cofactor">
    <cofactor evidence="1">
        <name>heme</name>
        <dbReference type="ChEBI" id="CHEBI:30413"/>
    </cofactor>
</comment>
<keyword evidence="3" id="KW-0349">Heme</keyword>